<organism evidence="2 3">
    <name type="scientific">Caminibacter pacificus</name>
    <dbReference type="NCBI Taxonomy" id="1424653"/>
    <lineage>
        <taxon>Bacteria</taxon>
        <taxon>Pseudomonadati</taxon>
        <taxon>Campylobacterota</taxon>
        <taxon>Epsilonproteobacteria</taxon>
        <taxon>Nautiliales</taxon>
        <taxon>Nautiliaceae</taxon>
        <taxon>Caminibacter</taxon>
    </lineage>
</organism>
<reference evidence="4" key="1">
    <citation type="submission" date="2018-03" db="EMBL/GenBank/DDBJ databases">
        <title>A comparative analysis of the Nautiliaceae.</title>
        <authorList>
            <person name="Grosche A."/>
            <person name="Smedile F."/>
            <person name="Vetriani C."/>
        </authorList>
    </citation>
    <scope>NUCLEOTIDE SEQUENCE [LARGE SCALE GENOMIC DNA]</scope>
    <source>
        <strain evidence="4">TB6</strain>
    </source>
</reference>
<dbReference type="Proteomes" id="UP000272781">
    <property type="component" value="Unassembled WGS sequence"/>
</dbReference>
<keyword evidence="4" id="KW-1185">Reference proteome</keyword>
<reference evidence="1" key="3">
    <citation type="submission" date="2019-06" db="EMBL/GenBank/DDBJ databases">
        <title>A comparative analysis of the Nautiliaceae.</title>
        <authorList>
            <person name="Grosche A."/>
            <person name="Smedile F."/>
            <person name="Vetriani C."/>
        </authorList>
    </citation>
    <scope>NUCLEOTIDE SEQUENCE</scope>
    <source>
        <strain evidence="1">TB6</strain>
    </source>
</reference>
<dbReference type="EMBL" id="RJVK01000002">
    <property type="protein sequence ID" value="ROR39790.1"/>
    <property type="molecule type" value="Genomic_DNA"/>
</dbReference>
<dbReference type="RefSeq" id="WP_123352184.1">
    <property type="nucleotide sequence ID" value="NZ_CP027432.2"/>
</dbReference>
<evidence type="ECO:0000313" key="2">
    <source>
        <dbReference type="EMBL" id="ROR39790.1"/>
    </source>
</evidence>
<evidence type="ECO:0000313" key="4">
    <source>
        <dbReference type="Proteomes" id="UP000298805"/>
    </source>
</evidence>
<proteinExistence type="predicted"/>
<dbReference type="Proteomes" id="UP000298805">
    <property type="component" value="Chromosome"/>
</dbReference>
<evidence type="ECO:0000313" key="3">
    <source>
        <dbReference type="Proteomes" id="UP000272781"/>
    </source>
</evidence>
<accession>A0AAJ4RC08</accession>
<protein>
    <submittedName>
        <fullName evidence="2">Uncharacterized protein</fullName>
    </submittedName>
</protein>
<dbReference type="AlphaFoldDB" id="A0AAJ4RC08"/>
<evidence type="ECO:0000313" key="1">
    <source>
        <dbReference type="EMBL" id="QCI28022.1"/>
    </source>
</evidence>
<name>A0AAJ4RC08_9BACT</name>
<gene>
    <name evidence="1" type="ORF">C6V80_03295</name>
    <name evidence="2" type="ORF">EDC58_0765</name>
</gene>
<reference evidence="2 3" key="2">
    <citation type="submission" date="2018-11" db="EMBL/GenBank/DDBJ databases">
        <title>Genomic Encyclopedia of Type Strains, Phase IV (KMG-IV): sequencing the most valuable type-strain genomes for metagenomic binning, comparative biology and taxonomic classification.</title>
        <authorList>
            <person name="Goeker M."/>
        </authorList>
    </citation>
    <scope>NUCLEOTIDE SEQUENCE [LARGE SCALE GENOMIC DNA]</scope>
    <source>
        <strain evidence="2 3">DSM 27783</strain>
    </source>
</reference>
<dbReference type="EMBL" id="CP027432">
    <property type="protein sequence ID" value="QCI28022.1"/>
    <property type="molecule type" value="Genomic_DNA"/>
</dbReference>
<sequence length="273" mass="29946">MNNVITSTLGLFSVFMIGCGGSSSNSVDMVTQMANASLEKVQQSAETLENNDVTDVITLQSINSDLLSTSTLSTKVSSNIACDNGGLAQISKTTSGYVINYDNCQLNSHFLDGTLSVDASNCDVCGICTDKKYTFLSDFKLDNTIFSKDSTIDLVNTINDNCDITNLSLNENVTFLKNSNSYKLENANIISQINDSNVTWKYNGGRIIFDDNTYALISETTKDFLSQNGELVEFENKFLFDNSNGLANYQNGKLSLYLDTNNDGKYDKNETIN</sequence>